<keyword evidence="1" id="KW-0597">Phosphoprotein</keyword>
<keyword evidence="5" id="KW-1185">Reference proteome</keyword>
<feature type="domain" description="HTH LytTR-type" evidence="3">
    <location>
        <begin position="131"/>
        <end position="230"/>
    </location>
</feature>
<organism evidence="4 5">
    <name type="scientific">Aquimarina aggregata</name>
    <dbReference type="NCBI Taxonomy" id="1642818"/>
    <lineage>
        <taxon>Bacteria</taxon>
        <taxon>Pseudomonadati</taxon>
        <taxon>Bacteroidota</taxon>
        <taxon>Flavobacteriia</taxon>
        <taxon>Flavobacteriales</taxon>
        <taxon>Flavobacteriaceae</taxon>
        <taxon>Aquimarina</taxon>
    </lineage>
</organism>
<dbReference type="PANTHER" id="PTHR37299">
    <property type="entry name" value="TRANSCRIPTIONAL REGULATOR-RELATED"/>
    <property type="match status" value="1"/>
</dbReference>
<dbReference type="SMART" id="SM00448">
    <property type="entry name" value="REC"/>
    <property type="match status" value="1"/>
</dbReference>
<dbReference type="AlphaFoldDB" id="A0A163CLT4"/>
<dbReference type="PROSITE" id="PS50930">
    <property type="entry name" value="HTH_LYTTR"/>
    <property type="match status" value="1"/>
</dbReference>
<dbReference type="GO" id="GO:0000156">
    <property type="term" value="F:phosphorelay response regulator activity"/>
    <property type="evidence" value="ECO:0007669"/>
    <property type="project" value="InterPro"/>
</dbReference>
<dbReference type="EMBL" id="LQRT01000002">
    <property type="protein sequence ID" value="KZS42545.1"/>
    <property type="molecule type" value="Genomic_DNA"/>
</dbReference>
<evidence type="ECO:0000259" key="2">
    <source>
        <dbReference type="PROSITE" id="PS50110"/>
    </source>
</evidence>
<dbReference type="STRING" id="1642818.AWE51_03630"/>
<comment type="caution">
    <text evidence="4">The sequence shown here is derived from an EMBL/GenBank/DDBJ whole genome shotgun (WGS) entry which is preliminary data.</text>
</comment>
<dbReference type="Gene3D" id="2.40.50.1020">
    <property type="entry name" value="LytTr DNA-binding domain"/>
    <property type="match status" value="1"/>
</dbReference>
<reference evidence="4 5" key="1">
    <citation type="submission" date="2016-01" db="EMBL/GenBank/DDBJ databases">
        <title>The draft genome sequence of Aquimarina sp. RZW4-3-2.</title>
        <authorList>
            <person name="Wang Y."/>
        </authorList>
    </citation>
    <scope>NUCLEOTIDE SEQUENCE [LARGE SCALE GENOMIC DNA]</scope>
    <source>
        <strain evidence="4 5">RZW4-3-2</strain>
    </source>
</reference>
<dbReference type="InterPro" id="IPR046947">
    <property type="entry name" value="LytR-like"/>
</dbReference>
<dbReference type="OrthoDB" id="2168082at2"/>
<dbReference type="InterPro" id="IPR011006">
    <property type="entry name" value="CheY-like_superfamily"/>
</dbReference>
<dbReference type="RefSeq" id="WP_066310465.1">
    <property type="nucleotide sequence ID" value="NZ_LQRT01000002.1"/>
</dbReference>
<evidence type="ECO:0000259" key="3">
    <source>
        <dbReference type="PROSITE" id="PS50930"/>
    </source>
</evidence>
<dbReference type="Pfam" id="PF00072">
    <property type="entry name" value="Response_reg"/>
    <property type="match status" value="1"/>
</dbReference>
<evidence type="ECO:0000313" key="5">
    <source>
        <dbReference type="Proteomes" id="UP000076715"/>
    </source>
</evidence>
<accession>A0A163CLT4</accession>
<dbReference type="GO" id="GO:0003677">
    <property type="term" value="F:DNA binding"/>
    <property type="evidence" value="ECO:0007669"/>
    <property type="project" value="InterPro"/>
</dbReference>
<dbReference type="InterPro" id="IPR001789">
    <property type="entry name" value="Sig_transdc_resp-reg_receiver"/>
</dbReference>
<evidence type="ECO:0008006" key="6">
    <source>
        <dbReference type="Google" id="ProtNLM"/>
    </source>
</evidence>
<feature type="domain" description="Response regulatory" evidence="2">
    <location>
        <begin position="5"/>
        <end position="116"/>
    </location>
</feature>
<name>A0A163CLT4_9FLAO</name>
<dbReference type="PROSITE" id="PS50110">
    <property type="entry name" value="RESPONSE_REGULATORY"/>
    <property type="match status" value="1"/>
</dbReference>
<dbReference type="Pfam" id="PF04397">
    <property type="entry name" value="LytTR"/>
    <property type="match status" value="1"/>
</dbReference>
<dbReference type="Gene3D" id="3.40.50.2300">
    <property type="match status" value="1"/>
</dbReference>
<gene>
    <name evidence="4" type="ORF">AWE51_03630</name>
</gene>
<proteinExistence type="predicted"/>
<evidence type="ECO:0000256" key="1">
    <source>
        <dbReference type="PROSITE-ProRule" id="PRU00169"/>
    </source>
</evidence>
<feature type="modified residue" description="4-aspartylphosphate" evidence="1">
    <location>
        <position position="56"/>
    </location>
</feature>
<dbReference type="Proteomes" id="UP000076715">
    <property type="component" value="Unassembled WGS sequence"/>
</dbReference>
<protein>
    <recommendedName>
        <fullName evidence="6">Two-component system response regulator</fullName>
    </recommendedName>
</protein>
<dbReference type="SUPFAM" id="SSF52172">
    <property type="entry name" value="CheY-like"/>
    <property type="match status" value="1"/>
</dbReference>
<dbReference type="PANTHER" id="PTHR37299:SF1">
    <property type="entry name" value="STAGE 0 SPORULATION PROTEIN A HOMOLOG"/>
    <property type="match status" value="1"/>
</dbReference>
<evidence type="ECO:0000313" key="4">
    <source>
        <dbReference type="EMBL" id="KZS42545.1"/>
    </source>
</evidence>
<sequence>MNKIKCIIVDDEPLAQDVISDYIERLDFLAEVGRFDDALSAIKFLNNESVDLIFLDIQMPMLDGINFLKALSHPPTVIFTTAHRHYAVDGFELNAVDYLVKPIPFYRFVQAIEKIKERTNTTTQIIEDTNAAFFKVENKKIKVHYIDILFIESLKDYIKVVLKDRSFVTYQTLSGVLALLPDTHFVQIHKSFVINYQYVNAIEGNMLTIEEHSIPIGRSYRENAMKKIYLTGKKGWR</sequence>
<dbReference type="SMART" id="SM00850">
    <property type="entry name" value="LytTR"/>
    <property type="match status" value="1"/>
</dbReference>
<dbReference type="InterPro" id="IPR007492">
    <property type="entry name" value="LytTR_DNA-bd_dom"/>
</dbReference>